<evidence type="ECO:0000256" key="7">
    <source>
        <dbReference type="ARBA" id="ARBA00023136"/>
    </source>
</evidence>
<dbReference type="PROSITE" id="PS52016">
    <property type="entry name" value="TONB_DEPENDENT_REC_3"/>
    <property type="match status" value="1"/>
</dbReference>
<evidence type="ECO:0000259" key="12">
    <source>
        <dbReference type="Pfam" id="PF07715"/>
    </source>
</evidence>
<gene>
    <name evidence="13" type="ORF">CVIC8964_1272</name>
</gene>
<dbReference type="PANTHER" id="PTHR30069">
    <property type="entry name" value="TONB-DEPENDENT OUTER MEMBRANE RECEPTOR"/>
    <property type="match status" value="1"/>
</dbReference>
<comment type="subcellular location">
    <subcellularLocation>
        <location evidence="1 9">Cell outer membrane</location>
        <topology evidence="1 9">Multi-pass membrane protein</topology>
    </subcellularLocation>
</comment>
<dbReference type="Pfam" id="PF00593">
    <property type="entry name" value="TonB_dep_Rec_b-barrel"/>
    <property type="match status" value="1"/>
</dbReference>
<keyword evidence="6 10" id="KW-0798">TonB box</keyword>
<dbReference type="Gene3D" id="2.170.130.10">
    <property type="entry name" value="TonB-dependent receptor, plug domain"/>
    <property type="match status" value="1"/>
</dbReference>
<keyword evidence="7 9" id="KW-0472">Membrane</keyword>
<reference evidence="13 14" key="1">
    <citation type="journal article" date="2017" name="Genome Biol. Evol.">
        <title>Comparative Genomic Analysis Identifies a Campylobacter Clade Deficient in Selenium Metabolism.</title>
        <authorList>
            <person name="Miller W.G."/>
            <person name="Yee E."/>
            <person name="Lopes B.S."/>
            <person name="Chapman M.H."/>
            <person name="Huynh S."/>
            <person name="Bono J.L."/>
            <person name="Parker C.T."/>
            <person name="Strachan N.J.C."/>
            <person name="Forbes K.J."/>
        </authorList>
    </citation>
    <scope>NUCLEOTIDE SEQUENCE [LARGE SCALE GENOMIC DNA]</scope>
    <source>
        <strain evidence="13 14">RM8964</strain>
    </source>
</reference>
<keyword evidence="3 9" id="KW-0813">Transport</keyword>
<evidence type="ECO:0000256" key="1">
    <source>
        <dbReference type="ARBA" id="ARBA00004571"/>
    </source>
</evidence>
<dbReference type="GO" id="GO:0044718">
    <property type="term" value="P:siderophore transmembrane transport"/>
    <property type="evidence" value="ECO:0007669"/>
    <property type="project" value="TreeGrafter"/>
</dbReference>
<dbReference type="EMBL" id="CP018791">
    <property type="protein sequence ID" value="ARR02661.1"/>
    <property type="molecule type" value="Genomic_DNA"/>
</dbReference>
<dbReference type="Gene3D" id="2.40.170.20">
    <property type="entry name" value="TonB-dependent receptor, beta-barrel domain"/>
    <property type="match status" value="1"/>
</dbReference>
<dbReference type="Pfam" id="PF07715">
    <property type="entry name" value="Plug"/>
    <property type="match status" value="1"/>
</dbReference>
<evidence type="ECO:0000313" key="13">
    <source>
        <dbReference type="EMBL" id="ARR02661.1"/>
    </source>
</evidence>
<keyword evidence="5 9" id="KW-0812">Transmembrane</keyword>
<dbReference type="SUPFAM" id="SSF56935">
    <property type="entry name" value="Porins"/>
    <property type="match status" value="1"/>
</dbReference>
<sequence length="683" mass="76371">MKKILLISLTTSCVLAQIHKLDESVTTLDINSLDTTKQLKEYQNELPTRSVSIVTNQDILTSGGSGGVQSLLNNVPGITYSRSGGIGGQLTVRGMNSNNSRSIIAVDGVKVTGRSTLELNMIDPNSLDGIEVIRGAASSLYGSNAINGVINFKSRRYHGDTNAPFDLDAKIRALEFNSVNNGFGGRAEIIGGGDGWDILVGTHARKGNDFRTPDGIAQRSKYQSWGADYHIGYSYDDIRYYSMGKFQKINTYNAGGIHAKPGSSFGIIRNEDPMYEYYIRVGAEVWNLGFADKMDIYAYYRHYDTDLRIDRRSINGPWTHNKVYNTNQIGTNILFDSQIQNHLLSYGISTLTAYSPTQTKVVDLKTNKESTSSRPTSSTEIAAFIKDDWSIFNDLILSGSLRYDYNIVKIGSQKYTSETPEATKFLDDNNIKTSDAITGSIGALYNLNDYFSIVGNVSRNYKSPGTNGLFPSATTEANHDLKAEIAYSYETGLRYSDAYNYGSLVYFRTDYTNMIQNQPISNGKVKPVNIGKALIQGLEYESHHQYNNFFIDLVGSYNYGQDKTADKPLAYIAPFYGLASLGYKFNWGDIKWSQRAYLGKNRIDNTQERKSRSYTMSDIYISTHLGYFDSEFKNMWITFGVENLFNTKGRNPSVAEDIKYSKTISNPLMEPGTNAFLKFAYNY</sequence>
<feature type="domain" description="TonB-dependent receptor-like beta-barrel" evidence="11">
    <location>
        <begin position="212"/>
        <end position="644"/>
    </location>
</feature>
<evidence type="ECO:0000256" key="4">
    <source>
        <dbReference type="ARBA" id="ARBA00022452"/>
    </source>
</evidence>
<evidence type="ECO:0000259" key="11">
    <source>
        <dbReference type="Pfam" id="PF00593"/>
    </source>
</evidence>
<keyword evidence="8 9" id="KW-0998">Cell outer membrane</keyword>
<protein>
    <submittedName>
        <fullName evidence="13">TonB-dependent receptor</fullName>
    </submittedName>
</protein>
<organism evidence="13 14">
    <name type="scientific">Campylobacter vicugnae</name>
    <dbReference type="NCBI Taxonomy" id="1660076"/>
    <lineage>
        <taxon>Bacteria</taxon>
        <taxon>Pseudomonadati</taxon>
        <taxon>Campylobacterota</taxon>
        <taxon>Epsilonproteobacteria</taxon>
        <taxon>Campylobacterales</taxon>
        <taxon>Campylobacteraceae</taxon>
        <taxon>Campylobacter</taxon>
    </lineage>
</organism>
<evidence type="ECO:0000256" key="3">
    <source>
        <dbReference type="ARBA" id="ARBA00022448"/>
    </source>
</evidence>
<dbReference type="RefSeq" id="WP_086333909.1">
    <property type="nucleotide sequence ID" value="NZ_CP018791.1"/>
</dbReference>
<comment type="similarity">
    <text evidence="2 9 10">Belongs to the TonB-dependent receptor family.</text>
</comment>
<evidence type="ECO:0000256" key="8">
    <source>
        <dbReference type="ARBA" id="ARBA00023237"/>
    </source>
</evidence>
<dbReference type="STRING" id="1660074.CVIC8964_1272"/>
<evidence type="ECO:0000256" key="6">
    <source>
        <dbReference type="ARBA" id="ARBA00023077"/>
    </source>
</evidence>
<dbReference type="InterPro" id="IPR039426">
    <property type="entry name" value="TonB-dep_rcpt-like"/>
</dbReference>
<dbReference type="InterPro" id="IPR000531">
    <property type="entry name" value="Beta-barrel_TonB"/>
</dbReference>
<dbReference type="InterPro" id="IPR012910">
    <property type="entry name" value="Plug_dom"/>
</dbReference>
<dbReference type="OrthoDB" id="9763670at2"/>
<feature type="domain" description="TonB-dependent receptor plug" evidence="12">
    <location>
        <begin position="48"/>
        <end position="149"/>
    </location>
</feature>
<keyword evidence="13" id="KW-0675">Receptor</keyword>
<evidence type="ECO:0000256" key="10">
    <source>
        <dbReference type="RuleBase" id="RU003357"/>
    </source>
</evidence>
<evidence type="ECO:0000313" key="14">
    <source>
        <dbReference type="Proteomes" id="UP000194265"/>
    </source>
</evidence>
<evidence type="ECO:0000256" key="2">
    <source>
        <dbReference type="ARBA" id="ARBA00009810"/>
    </source>
</evidence>
<dbReference type="PANTHER" id="PTHR30069:SF41">
    <property type="entry name" value="HEME_HEMOPEXIN UTILIZATION PROTEIN C"/>
    <property type="match status" value="1"/>
</dbReference>
<accession>A0A1X9T2G0</accession>
<name>A0A1X9T2G0_9BACT</name>
<dbReference type="InterPro" id="IPR036942">
    <property type="entry name" value="Beta-barrel_TonB_sf"/>
</dbReference>
<evidence type="ECO:0000256" key="9">
    <source>
        <dbReference type="PROSITE-ProRule" id="PRU01360"/>
    </source>
</evidence>
<keyword evidence="4 9" id="KW-1134">Transmembrane beta strand</keyword>
<dbReference type="GO" id="GO:0009279">
    <property type="term" value="C:cell outer membrane"/>
    <property type="evidence" value="ECO:0007669"/>
    <property type="project" value="UniProtKB-SubCell"/>
</dbReference>
<dbReference type="AlphaFoldDB" id="A0A1X9T2G0"/>
<dbReference type="InterPro" id="IPR037066">
    <property type="entry name" value="Plug_dom_sf"/>
</dbReference>
<dbReference type="GO" id="GO:0015344">
    <property type="term" value="F:siderophore uptake transmembrane transporter activity"/>
    <property type="evidence" value="ECO:0007669"/>
    <property type="project" value="TreeGrafter"/>
</dbReference>
<evidence type="ECO:0000256" key="5">
    <source>
        <dbReference type="ARBA" id="ARBA00022692"/>
    </source>
</evidence>
<proteinExistence type="inferred from homology"/>
<dbReference type="Proteomes" id="UP000194265">
    <property type="component" value="Chromosome"/>
</dbReference>